<dbReference type="PANTHER" id="PTHR38814:SF1">
    <property type="entry name" value="ENDONUCLEASE NUCS"/>
    <property type="match status" value="1"/>
</dbReference>
<evidence type="ECO:0000256" key="1">
    <source>
        <dbReference type="ARBA" id="ARBA00022490"/>
    </source>
</evidence>
<name>A0A7L9FII5_9CREN</name>
<dbReference type="GO" id="GO:0005737">
    <property type="term" value="C:cytoplasm"/>
    <property type="evidence" value="ECO:0007669"/>
    <property type="project" value="UniProtKB-SubCell"/>
</dbReference>
<accession>A0A7L9FII5</accession>
<dbReference type="InterPro" id="IPR049173">
    <property type="entry name" value="NucS_N_sf"/>
</dbReference>
<dbReference type="Gene3D" id="3.40.1350.10">
    <property type="match status" value="1"/>
</dbReference>
<dbReference type="GeneID" id="59148827"/>
<evidence type="ECO:0000313" key="10">
    <source>
        <dbReference type="Proteomes" id="UP000594121"/>
    </source>
</evidence>
<dbReference type="GO" id="GO:0000014">
    <property type="term" value="F:single-stranded DNA endodeoxyribonuclease activity"/>
    <property type="evidence" value="ECO:0007669"/>
    <property type="project" value="UniProtKB-UniRule"/>
</dbReference>
<sequence>MEDIAEALRESIKRRETVILVGECEIEYKGRASSKLGRGERIVIIKRDGSLLVHRPTGVNPVNYQPESSLVNVYSEEDRLVIRSLRPRPGEELTIKVYRILGLHTYRIEDNAQFEMWGDEEDIKKAIMVNPKELLGEDLNPLEEEMRISTAGYADLILVDSSGNYVVVEVKRETASVDAVYQLKRYVDRLRREINPRVRGILVAQGITRSAAVALEKEGLEFRRINMRKVYEVLKGGLTGFL</sequence>
<keyword evidence="4 6" id="KW-0378">Hydrolase</keyword>
<dbReference type="EMBL" id="CP062310">
    <property type="protein sequence ID" value="QOJ79441.1"/>
    <property type="molecule type" value="Genomic_DNA"/>
</dbReference>
<dbReference type="CDD" id="cd22341">
    <property type="entry name" value="NucS-like"/>
    <property type="match status" value="1"/>
</dbReference>
<dbReference type="Pfam" id="PF01939">
    <property type="entry name" value="NucS_C"/>
    <property type="match status" value="1"/>
</dbReference>
<dbReference type="RefSeq" id="WP_192819413.1">
    <property type="nucleotide sequence ID" value="NZ_CP062310.1"/>
</dbReference>
<evidence type="ECO:0000313" key="9">
    <source>
        <dbReference type="EMBL" id="QOJ79441.1"/>
    </source>
</evidence>
<evidence type="ECO:0000256" key="4">
    <source>
        <dbReference type="ARBA" id="ARBA00022801"/>
    </source>
</evidence>
<evidence type="ECO:0000256" key="3">
    <source>
        <dbReference type="ARBA" id="ARBA00022759"/>
    </source>
</evidence>
<comment type="similarity">
    <text evidence="6">Belongs to the NucS endonuclease family.</text>
</comment>
<evidence type="ECO:0000256" key="6">
    <source>
        <dbReference type="HAMAP-Rule" id="MF_00722"/>
    </source>
</evidence>
<evidence type="ECO:0000256" key="2">
    <source>
        <dbReference type="ARBA" id="ARBA00022722"/>
    </source>
</evidence>
<evidence type="ECO:0000259" key="8">
    <source>
        <dbReference type="Pfam" id="PF21003"/>
    </source>
</evidence>
<gene>
    <name evidence="6 9" type="primary">nucS</name>
    <name evidence="9" type="ORF">IG193_02985</name>
</gene>
<dbReference type="Pfam" id="PF21003">
    <property type="entry name" value="NucS_N"/>
    <property type="match status" value="1"/>
</dbReference>
<keyword evidence="2 6" id="KW-0540">Nuclease</keyword>
<keyword evidence="3 6" id="KW-0255">Endonuclease</keyword>
<dbReference type="InterPro" id="IPR048302">
    <property type="entry name" value="NucS_N"/>
</dbReference>
<dbReference type="InParanoid" id="A0A7L9FII5"/>
<dbReference type="KEGG" id="thel:IG193_02985"/>
<organism evidence="9 10">
    <name type="scientific">Infirmifilum lucidum</name>
    <dbReference type="NCBI Taxonomy" id="2776706"/>
    <lineage>
        <taxon>Archaea</taxon>
        <taxon>Thermoproteota</taxon>
        <taxon>Thermoprotei</taxon>
        <taxon>Thermofilales</taxon>
        <taxon>Thermofilaceae</taxon>
        <taxon>Infirmifilum</taxon>
    </lineage>
</organism>
<comment type="subcellular location">
    <subcellularLocation>
        <location evidence="6">Cytoplasm</location>
    </subcellularLocation>
</comment>
<dbReference type="Gene3D" id="2.70.180.20">
    <property type="match status" value="1"/>
</dbReference>
<dbReference type="InterPro" id="IPR011856">
    <property type="entry name" value="tRNA_endonuc-like_dom_sf"/>
</dbReference>
<keyword evidence="5 6" id="KW-0238">DNA-binding</keyword>
<feature type="domain" description="Endonuclease NucS C-terminal" evidence="7">
    <location>
        <begin position="120"/>
        <end position="227"/>
    </location>
</feature>
<dbReference type="AlphaFoldDB" id="A0A7L9FII5"/>
<dbReference type="Proteomes" id="UP000594121">
    <property type="component" value="Chromosome"/>
</dbReference>
<protein>
    <recommendedName>
        <fullName evidence="6">Endonuclease NucS</fullName>
        <ecNumber evidence="6">3.1.-.-</ecNumber>
    </recommendedName>
</protein>
<reference evidence="9 10" key="1">
    <citation type="submission" date="2020-10" db="EMBL/GenBank/DDBJ databases">
        <title>Thermofilum lucidum 3507LT sp. nov. a novel member of Thermofilaceae family isolated from Chile hot spring, and proposal of description order Thermofilales.</title>
        <authorList>
            <person name="Zayulina K.S."/>
            <person name="Elcheninov A.G."/>
            <person name="Toshchakov S.V."/>
            <person name="Kublanov I.V."/>
        </authorList>
    </citation>
    <scope>NUCLEOTIDE SEQUENCE [LARGE SCALE GENOMIC DNA]</scope>
    <source>
        <strain evidence="9 10">3507LT</strain>
    </source>
</reference>
<dbReference type="InterPro" id="IPR002793">
    <property type="entry name" value="Endonuclease_NucS"/>
</dbReference>
<dbReference type="PANTHER" id="PTHR38814">
    <property type="entry name" value="ENDONUCLEASE NUCS"/>
    <property type="match status" value="1"/>
</dbReference>
<dbReference type="InterPro" id="IPR048301">
    <property type="entry name" value="NucS_C"/>
</dbReference>
<dbReference type="GO" id="GO:0003677">
    <property type="term" value="F:DNA binding"/>
    <property type="evidence" value="ECO:0007669"/>
    <property type="project" value="UniProtKB-KW"/>
</dbReference>
<keyword evidence="10" id="KW-1185">Reference proteome</keyword>
<keyword evidence="1 6" id="KW-0963">Cytoplasm</keyword>
<dbReference type="NCBIfam" id="NF003270">
    <property type="entry name" value="PRK04247.1"/>
    <property type="match status" value="1"/>
</dbReference>
<proteinExistence type="inferred from homology"/>
<comment type="function">
    <text evidence="6">Cleaves both 3' and 5' ssDNA extremities of branched DNA structures.</text>
</comment>
<evidence type="ECO:0000256" key="5">
    <source>
        <dbReference type="ARBA" id="ARBA00023125"/>
    </source>
</evidence>
<evidence type="ECO:0000259" key="7">
    <source>
        <dbReference type="Pfam" id="PF01939"/>
    </source>
</evidence>
<dbReference type="EC" id="3.1.-.-" evidence="6"/>
<dbReference type="HAMAP" id="MF_00722">
    <property type="entry name" value="NucS"/>
    <property type="match status" value="1"/>
</dbReference>
<feature type="domain" description="Endonuclease NucS N-terminal PH-like" evidence="8">
    <location>
        <begin position="16"/>
        <end position="111"/>
    </location>
</feature>